<comment type="caution">
    <text evidence="2">The sequence shown here is derived from an EMBL/GenBank/DDBJ whole genome shotgun (WGS) entry which is preliminary data.</text>
</comment>
<dbReference type="Pfam" id="PF05380">
    <property type="entry name" value="Peptidase_A17"/>
    <property type="match status" value="1"/>
</dbReference>
<sequence length="1504" mass="171197">MFREKARIEEHRQRTLAEAERNKADVETGLKVLQLEREAVAASREAEVYEAAADLDEERRSDLGDEERAQRTREYVQNHTPVQNAQQLLPESQHAPIKPNPPLHQSPQTPHHHVSYPQHAPIESNPPLHQSPQTPHHHVSYPQHAGMGFEHQQNSATERQPAAVPPPRVSSEGYTNMSPQIPDFATYLIRREMVSSGLTQFDENYWAWKTSFQNITYDLNLTHREELDLLVKWLGPESSTQAKRIRSVHVTSPANAVKIIWQRLEECYGCPEVIEHALLKRLEDFPRLTNKEPRQLRELGDLLLEIESAMWSGLTPGLAYLNTARGVNPIVEQLPFNLQERWVTQGSRYEEDYKVAFPPFSFFVQFICNQAKTRNDPSFAFSSSTYSNNQRPDRAAKFSNKPSVFVKKTEVSAIAPSSLNNQSERKTDEPDKHCPIHNKPHPLFKCRTFRNKHLDNRKAFLKENSICYRCCASTRHLAKDCKLSVKCRECDSDKHISALHPGPAPWSAEENKCELEQNRVEKNDTPFNVTSKCTEVCSNSRQPRSCSKICLVKVYPSNQREKMRRVYAVLDKQSNRSLAKSQFIDLFGIESNSSPYTLRTCSGTVETAGRKASNFTVESLNGETTVMLPTLIECNTMPDDKEEILTPEITRLFPHLAPVADKIPPPDPSAQILLLLGRDVLSVHKVREQHNGPNNTPYAQRLDLGWVIVGEICLDGAHQPTDVNVYKTNILPNGRASYFTPCPKSIHVKEQASSQSLQYLPDVLCYSGPSKGFSTDTSCIKDGVFLRTADDEKTALSIEDKLFLDLMKKEVHLAEDNHWVAPLPFRSPRIRLPDNKEQAKHRLFSLQRTFQKKPGMKEHFFDFMQKVIGFQAEPAPPLKPGEECWYLPIFAVYHPQKPDKIRVVFDSSAQYSNISLNDVLMTGPDLNNTLIGVLLRFRKERIAITADIEQMFYCFKVKEDHRNYLRFLWHKENCPEEEIIDYRMTVHVFGNSPSPAVAIYGLRRTAEHGEAEHGTNAKEFVLHNFYVDDGITSVPSEEEAVDLLKRTQEMLAEANLRLHKMASNSATVMEAFPPEDRAKYLKDLDLNADPLPLQRSLGVSWNLKNDCFTFKVSREVKPFTRRGALATVNSLYDPLGFVSPITMHGKALVREFTSMQQEWDTPLPADKRAQWEAWTTSLTDLEHLHIPRQYVPVTLSQAHSKELCVFSDASVLAIAAVAYLRVIDSDGQCHVGFVMSKSKLAPFPAHTIPRLELCASVLAVELMELIKGELDTELWIKFYTDSRVVLGYIHNTTRRFHMYVANRVTRIRKSTTPSQWHYVRTDLNPADHATRIMPPAQLHLTNWFSGPKFLTQPDAPEDTDAECFQLVNPDLDLEIRTQVTTLATSIANHTLGSDRFQRFSSWKSLVKAVVILTHVAKSFSQSSCTETCGKWHYCTRPCTSEHTQAKSTVIKAVQQDVYKDEFKSLTQDGKVSQHSSLKQLDPFIDNEGLLRVGGRVRNHPRLVS</sequence>
<dbReference type="InterPro" id="IPR008042">
    <property type="entry name" value="Retrotrans_Pao"/>
</dbReference>
<feature type="compositionally biased region" description="Basic and acidic residues" evidence="1">
    <location>
        <begin position="57"/>
        <end position="76"/>
    </location>
</feature>
<accession>A0AA47PB64</accession>
<keyword evidence="3" id="KW-1185">Reference proteome</keyword>
<dbReference type="PANTHER" id="PTHR47331">
    <property type="entry name" value="PHD-TYPE DOMAIN-CONTAINING PROTEIN"/>
    <property type="match status" value="1"/>
</dbReference>
<feature type="region of interest" description="Disordered" evidence="1">
    <location>
        <begin position="42"/>
        <end position="176"/>
    </location>
</feature>
<evidence type="ECO:0000313" key="2">
    <source>
        <dbReference type="EMBL" id="KAK0152992.1"/>
    </source>
</evidence>
<evidence type="ECO:0000313" key="3">
    <source>
        <dbReference type="Proteomes" id="UP001174136"/>
    </source>
</evidence>
<dbReference type="InterPro" id="IPR043502">
    <property type="entry name" value="DNA/RNA_pol_sf"/>
</dbReference>
<dbReference type="CDD" id="cd01644">
    <property type="entry name" value="RT_pepA17"/>
    <property type="match status" value="1"/>
</dbReference>
<protein>
    <submittedName>
        <fullName evidence="2">Uncharacterized protein</fullName>
    </submittedName>
</protein>
<dbReference type="InterPro" id="IPR043128">
    <property type="entry name" value="Rev_trsase/Diguanyl_cyclase"/>
</dbReference>
<dbReference type="Proteomes" id="UP001174136">
    <property type="component" value="Unassembled WGS sequence"/>
</dbReference>
<dbReference type="Gene3D" id="3.30.70.270">
    <property type="match status" value="1"/>
</dbReference>
<reference evidence="2" key="1">
    <citation type="journal article" date="2023" name="Front. Mar. Sci.">
        <title>A new Merluccius polli reference genome to investigate the effects of global change in West African waters.</title>
        <authorList>
            <person name="Mateo J.L."/>
            <person name="Blanco-Fernandez C."/>
            <person name="Garcia-Vazquez E."/>
            <person name="Machado-Schiaffino G."/>
        </authorList>
    </citation>
    <scope>NUCLEOTIDE SEQUENCE</scope>
    <source>
        <strain evidence="2">C29</strain>
        <tissue evidence="2">Fin</tissue>
    </source>
</reference>
<dbReference type="Gene3D" id="3.10.10.10">
    <property type="entry name" value="HIV Type 1 Reverse Transcriptase, subunit A, domain 1"/>
    <property type="match status" value="1"/>
</dbReference>
<name>A0AA47PB64_MERPO</name>
<evidence type="ECO:0000256" key="1">
    <source>
        <dbReference type="SAM" id="MobiDB-lite"/>
    </source>
</evidence>
<dbReference type="EMBL" id="JAOPHQ010000874">
    <property type="protein sequence ID" value="KAK0152992.1"/>
    <property type="molecule type" value="Genomic_DNA"/>
</dbReference>
<dbReference type="SUPFAM" id="SSF56672">
    <property type="entry name" value="DNA/RNA polymerases"/>
    <property type="match status" value="1"/>
</dbReference>
<dbReference type="PANTHER" id="PTHR47331:SF6">
    <property type="entry name" value="DOUBLECORTIN DOMAIN-CONTAINING PROTEIN"/>
    <property type="match status" value="1"/>
</dbReference>
<gene>
    <name evidence="2" type="ORF">N1851_005326</name>
</gene>
<proteinExistence type="predicted"/>
<feature type="compositionally biased region" description="Polar residues" evidence="1">
    <location>
        <begin position="77"/>
        <end position="90"/>
    </location>
</feature>
<feature type="region of interest" description="Disordered" evidence="1">
    <location>
        <begin position="1"/>
        <end position="21"/>
    </location>
</feature>
<organism evidence="2 3">
    <name type="scientific">Merluccius polli</name>
    <name type="common">Benguela hake</name>
    <name type="synonym">Merluccius cadenati</name>
    <dbReference type="NCBI Taxonomy" id="89951"/>
    <lineage>
        <taxon>Eukaryota</taxon>
        <taxon>Metazoa</taxon>
        <taxon>Chordata</taxon>
        <taxon>Craniata</taxon>
        <taxon>Vertebrata</taxon>
        <taxon>Euteleostomi</taxon>
        <taxon>Actinopterygii</taxon>
        <taxon>Neopterygii</taxon>
        <taxon>Teleostei</taxon>
        <taxon>Neoteleostei</taxon>
        <taxon>Acanthomorphata</taxon>
        <taxon>Zeiogadaria</taxon>
        <taxon>Gadariae</taxon>
        <taxon>Gadiformes</taxon>
        <taxon>Gadoidei</taxon>
        <taxon>Merlucciidae</taxon>
        <taxon>Merluccius</taxon>
    </lineage>
</organism>